<gene>
    <name evidence="12" type="ORF">TsocGM_06790</name>
</gene>
<keyword evidence="7" id="KW-0274">FAD</keyword>
<evidence type="ECO:0000313" key="12">
    <source>
        <dbReference type="EMBL" id="RUL88624.1"/>
    </source>
</evidence>
<dbReference type="InterPro" id="IPR003374">
    <property type="entry name" value="ApbE-like_sf"/>
</dbReference>
<evidence type="ECO:0000256" key="4">
    <source>
        <dbReference type="ARBA" id="ARBA00022630"/>
    </source>
</evidence>
<keyword evidence="8" id="KW-0460">Magnesium</keyword>
<evidence type="ECO:0000256" key="7">
    <source>
        <dbReference type="ARBA" id="ARBA00022827"/>
    </source>
</evidence>
<dbReference type="OrthoDB" id="9778595at2"/>
<organism evidence="12 13">
    <name type="scientific">Tautonia sociabilis</name>
    <dbReference type="NCBI Taxonomy" id="2080755"/>
    <lineage>
        <taxon>Bacteria</taxon>
        <taxon>Pseudomonadati</taxon>
        <taxon>Planctomycetota</taxon>
        <taxon>Planctomycetia</taxon>
        <taxon>Isosphaerales</taxon>
        <taxon>Isosphaeraceae</taxon>
        <taxon>Tautonia</taxon>
    </lineage>
</organism>
<dbReference type="EC" id="2.7.1.180" evidence="2"/>
<feature type="region of interest" description="Disordered" evidence="11">
    <location>
        <begin position="1"/>
        <end position="80"/>
    </location>
</feature>
<dbReference type="PANTHER" id="PTHR30040">
    <property type="entry name" value="THIAMINE BIOSYNTHESIS LIPOPROTEIN APBE"/>
    <property type="match status" value="1"/>
</dbReference>
<name>A0A432MMF2_9BACT</name>
<evidence type="ECO:0000256" key="6">
    <source>
        <dbReference type="ARBA" id="ARBA00022723"/>
    </source>
</evidence>
<comment type="caution">
    <text evidence="12">The sequence shown here is derived from an EMBL/GenBank/DDBJ whole genome shotgun (WGS) entry which is preliminary data.</text>
</comment>
<keyword evidence="4" id="KW-0285">Flavoprotein</keyword>
<accession>A0A432MMF2</accession>
<dbReference type="SUPFAM" id="SSF143631">
    <property type="entry name" value="ApbE-like"/>
    <property type="match status" value="1"/>
</dbReference>
<keyword evidence="6" id="KW-0479">Metal-binding</keyword>
<comment type="catalytic activity">
    <reaction evidence="10">
        <text>L-threonyl-[protein] + FAD = FMN-L-threonyl-[protein] + AMP + H(+)</text>
        <dbReference type="Rhea" id="RHEA:36847"/>
        <dbReference type="Rhea" id="RHEA-COMP:11060"/>
        <dbReference type="Rhea" id="RHEA-COMP:11061"/>
        <dbReference type="ChEBI" id="CHEBI:15378"/>
        <dbReference type="ChEBI" id="CHEBI:30013"/>
        <dbReference type="ChEBI" id="CHEBI:57692"/>
        <dbReference type="ChEBI" id="CHEBI:74257"/>
        <dbReference type="ChEBI" id="CHEBI:456215"/>
        <dbReference type="EC" id="2.7.1.180"/>
    </reaction>
</comment>
<reference evidence="12 13" key="2">
    <citation type="submission" date="2019-01" db="EMBL/GenBank/DDBJ databases">
        <title>Tautonia sociabilis, a novel thermotolerant planctomycete of Isosphaeraceae family, isolated from a 4000 m deep subterranean habitat.</title>
        <authorList>
            <person name="Kovaleva O.L."/>
            <person name="Elcheninov A.G."/>
            <person name="Van Heerden E."/>
            <person name="Toshchakov S.V."/>
            <person name="Novikov A."/>
            <person name="Bonch-Osmolovskaya E.A."/>
            <person name="Kublanov I.V."/>
        </authorList>
    </citation>
    <scope>NUCLEOTIDE SEQUENCE [LARGE SCALE GENOMIC DNA]</scope>
    <source>
        <strain evidence="12 13">GM2012</strain>
    </source>
</reference>
<evidence type="ECO:0000256" key="9">
    <source>
        <dbReference type="ARBA" id="ARBA00031306"/>
    </source>
</evidence>
<dbReference type="AlphaFoldDB" id="A0A432MMF2"/>
<keyword evidence="5 12" id="KW-0808">Transferase</keyword>
<evidence type="ECO:0000313" key="13">
    <source>
        <dbReference type="Proteomes" id="UP000280296"/>
    </source>
</evidence>
<dbReference type="PANTHER" id="PTHR30040:SF2">
    <property type="entry name" value="FAD:PROTEIN FMN TRANSFERASE"/>
    <property type="match status" value="1"/>
</dbReference>
<proteinExistence type="predicted"/>
<dbReference type="Proteomes" id="UP000280296">
    <property type="component" value="Unassembled WGS sequence"/>
</dbReference>
<evidence type="ECO:0000256" key="5">
    <source>
        <dbReference type="ARBA" id="ARBA00022679"/>
    </source>
</evidence>
<comment type="cofactor">
    <cofactor evidence="1">
        <name>Mg(2+)</name>
        <dbReference type="ChEBI" id="CHEBI:18420"/>
    </cofactor>
</comment>
<evidence type="ECO:0000256" key="8">
    <source>
        <dbReference type="ARBA" id="ARBA00022842"/>
    </source>
</evidence>
<evidence type="ECO:0000256" key="3">
    <source>
        <dbReference type="ARBA" id="ARBA00016337"/>
    </source>
</evidence>
<sequence length="410" mass="43369">MVPSRPRPSGIDRPGPGSLSRSAPPSPPTVPDRDPIRAARPGVSRPPSSVSRRDLFRFRPSRGAEGSDPAEPPPALDRVNGGDLILARRPAMGSYFDVRIPARTPGAAALAQSALDLIDAIEHRLTIYRDDSEVSLVNASAHERPVPVSAELFELIALGVRLGEQTEGAYDVASGALSLAWGFIRGPKRVPTPEELADARSRSGRHRLRLDPEARTVAFDRPGVVLNFGAIGKGYAIDRVAELIKGYWFPTGALVHGGQSSLYAIGSPPDHFGGRWQIRVANPFDPGRPVGTLHLRNRGLATSGSSIQRFEAGGRVYSHLIDPRTGRPIGEDSPASVTVLAPTAAEADALSTAFSVLGPEGAAPILRERSDVGALFVLPSGDGDRPALATFNLTDRDFAADALDGAADSP</sequence>
<reference evidence="12 13" key="1">
    <citation type="submission" date="2018-12" db="EMBL/GenBank/DDBJ databases">
        <authorList>
            <person name="Toschakov S.V."/>
        </authorList>
    </citation>
    <scope>NUCLEOTIDE SEQUENCE [LARGE SCALE GENOMIC DNA]</scope>
    <source>
        <strain evidence="12 13">GM2012</strain>
    </source>
</reference>
<dbReference type="GO" id="GO:0046872">
    <property type="term" value="F:metal ion binding"/>
    <property type="evidence" value="ECO:0007669"/>
    <property type="project" value="UniProtKB-KW"/>
</dbReference>
<evidence type="ECO:0000256" key="10">
    <source>
        <dbReference type="ARBA" id="ARBA00048540"/>
    </source>
</evidence>
<dbReference type="Pfam" id="PF02424">
    <property type="entry name" value="ApbE"/>
    <property type="match status" value="1"/>
</dbReference>
<keyword evidence="13" id="KW-1185">Reference proteome</keyword>
<evidence type="ECO:0000256" key="1">
    <source>
        <dbReference type="ARBA" id="ARBA00001946"/>
    </source>
</evidence>
<dbReference type="GO" id="GO:0016740">
    <property type="term" value="F:transferase activity"/>
    <property type="evidence" value="ECO:0007669"/>
    <property type="project" value="UniProtKB-KW"/>
</dbReference>
<protein>
    <recommendedName>
        <fullName evidence="3">FAD:protein FMN transferase</fullName>
        <ecNumber evidence="2">2.7.1.180</ecNumber>
    </recommendedName>
    <alternativeName>
        <fullName evidence="9">Flavin transferase</fullName>
    </alternativeName>
</protein>
<evidence type="ECO:0000256" key="11">
    <source>
        <dbReference type="SAM" id="MobiDB-lite"/>
    </source>
</evidence>
<dbReference type="EMBL" id="RYZH01000009">
    <property type="protein sequence ID" value="RUL88624.1"/>
    <property type="molecule type" value="Genomic_DNA"/>
</dbReference>
<evidence type="ECO:0000256" key="2">
    <source>
        <dbReference type="ARBA" id="ARBA00011955"/>
    </source>
</evidence>
<feature type="compositionally biased region" description="Low complexity" evidence="11">
    <location>
        <begin position="38"/>
        <end position="50"/>
    </location>
</feature>
<dbReference type="InterPro" id="IPR024932">
    <property type="entry name" value="ApbE"/>
</dbReference>
<dbReference type="Gene3D" id="3.10.520.10">
    <property type="entry name" value="ApbE-like domains"/>
    <property type="match status" value="1"/>
</dbReference>